<evidence type="ECO:0000256" key="2">
    <source>
        <dbReference type="SAM" id="Phobius"/>
    </source>
</evidence>
<proteinExistence type="inferred from homology"/>
<dbReference type="InterPro" id="IPR004474">
    <property type="entry name" value="LytR_CpsA_psr"/>
</dbReference>
<feature type="domain" description="Cell envelope-related transcriptional attenuator" evidence="3">
    <location>
        <begin position="72"/>
        <end position="194"/>
    </location>
</feature>
<dbReference type="HOGENOM" id="CLU_939105_0_0_9"/>
<evidence type="ECO:0000259" key="3">
    <source>
        <dbReference type="Pfam" id="PF03816"/>
    </source>
</evidence>
<keyword evidence="2" id="KW-1133">Transmembrane helix</keyword>
<dbReference type="Gene3D" id="3.40.630.190">
    <property type="entry name" value="LCP protein"/>
    <property type="match status" value="1"/>
</dbReference>
<dbReference type="PANTHER" id="PTHR33392">
    <property type="entry name" value="POLYISOPRENYL-TEICHOIC ACID--PEPTIDOGLYCAN TEICHOIC ACID TRANSFERASE TAGU"/>
    <property type="match status" value="1"/>
</dbReference>
<keyword evidence="2" id="KW-0812">Transmembrane</keyword>
<dbReference type="eggNOG" id="COG1316">
    <property type="taxonomic scope" value="Bacteria"/>
</dbReference>
<comment type="caution">
    <text evidence="4">The sequence shown here is derived from an EMBL/GenBank/DDBJ whole genome shotgun (WGS) entry which is preliminary data.</text>
</comment>
<dbReference type="InterPro" id="IPR050922">
    <property type="entry name" value="LytR/CpsA/Psr_CW_biosynth"/>
</dbReference>
<reference evidence="4 5" key="2">
    <citation type="submission" date="2009-02" db="EMBL/GenBank/DDBJ databases">
        <title>Draft genome sequence of Clostridium methylpentosum (DSM 5476).</title>
        <authorList>
            <person name="Sudarsanam P."/>
            <person name="Ley R."/>
            <person name="Guruge J."/>
            <person name="Turnbaugh P.J."/>
            <person name="Mahowald M."/>
            <person name="Liep D."/>
            <person name="Gordon J."/>
        </authorList>
    </citation>
    <scope>NUCLEOTIDE SEQUENCE [LARGE SCALE GENOMIC DNA]</scope>
    <source>
        <strain evidence="4 5">DSM 5476</strain>
    </source>
</reference>
<feature type="transmembrane region" description="Helical" evidence="2">
    <location>
        <begin position="12"/>
        <end position="31"/>
    </location>
</feature>
<gene>
    <name evidence="4" type="ORF">CLOSTMETH_01218</name>
</gene>
<name>C0EBK0_9FIRM</name>
<dbReference type="Pfam" id="PF03816">
    <property type="entry name" value="LytR_cpsA_psr"/>
    <property type="match status" value="1"/>
</dbReference>
<evidence type="ECO:0000256" key="1">
    <source>
        <dbReference type="ARBA" id="ARBA00006068"/>
    </source>
</evidence>
<evidence type="ECO:0000313" key="4">
    <source>
        <dbReference type="EMBL" id="EEG31118.1"/>
    </source>
</evidence>
<organism evidence="4 5">
    <name type="scientific">[Clostridium] methylpentosum DSM 5476</name>
    <dbReference type="NCBI Taxonomy" id="537013"/>
    <lineage>
        <taxon>Bacteria</taxon>
        <taxon>Bacillati</taxon>
        <taxon>Bacillota</taxon>
        <taxon>Clostridia</taxon>
        <taxon>Eubacteriales</taxon>
        <taxon>Oscillospiraceae</taxon>
        <taxon>Oscillospiraceae incertae sedis</taxon>
    </lineage>
</organism>
<evidence type="ECO:0000313" key="5">
    <source>
        <dbReference type="Proteomes" id="UP000003340"/>
    </source>
</evidence>
<dbReference type="AlphaFoldDB" id="C0EBK0"/>
<sequence>MKTGWSAFLKSFLISFVIIFSLGAILFSYLMNDQYKALESSSAPHVTENYTLQEDEEMNILVAMSETREAVADRFLLLNIDPIDRMVIVTGIPNNAQATVNIKTGTISELYDYGGAPMAVRAVQNLFFITIDRYIRVDNESLAQIVDMLGGVEYEVEQPAVYQSPTGSTVEVETGRQLLDGRRFAAMLRNRELDTLEQVNTAARLTSALLEQRLGGLSKKLDSFYREMVNLTDTNLSSFDYEYRKHGLTALMESGGTIYQPVVLDGKEEGEVFAISDISKKEVKELYRLPTDEEDS</sequence>
<protein>
    <submittedName>
        <fullName evidence="4">Cell envelope-like function transcriptional attenuator common domain protein</fullName>
    </submittedName>
</protein>
<keyword evidence="5" id="KW-1185">Reference proteome</keyword>
<accession>C0EBK0</accession>
<dbReference type="Proteomes" id="UP000003340">
    <property type="component" value="Unassembled WGS sequence"/>
</dbReference>
<reference evidence="4 5" key="1">
    <citation type="submission" date="2009-01" db="EMBL/GenBank/DDBJ databases">
        <authorList>
            <person name="Fulton L."/>
            <person name="Clifton S."/>
            <person name="Fulton B."/>
            <person name="Xu J."/>
            <person name="Minx P."/>
            <person name="Pepin K.H."/>
            <person name="Johnson M."/>
            <person name="Bhonagiri V."/>
            <person name="Nash W.E."/>
            <person name="Mardis E.R."/>
            <person name="Wilson R.K."/>
        </authorList>
    </citation>
    <scope>NUCLEOTIDE SEQUENCE [LARGE SCALE GENOMIC DNA]</scope>
    <source>
        <strain evidence="4 5">DSM 5476</strain>
    </source>
</reference>
<comment type="similarity">
    <text evidence="1">Belongs to the LytR/CpsA/Psr (LCP) family.</text>
</comment>
<dbReference type="STRING" id="537013.CLOSTMETH_01218"/>
<dbReference type="EMBL" id="ACEC01000043">
    <property type="protein sequence ID" value="EEG31118.1"/>
    <property type="molecule type" value="Genomic_DNA"/>
</dbReference>
<keyword evidence="2" id="KW-0472">Membrane</keyword>
<dbReference type="NCBIfam" id="TIGR00350">
    <property type="entry name" value="lytR_cpsA_psr"/>
    <property type="match status" value="1"/>
</dbReference>
<dbReference type="PANTHER" id="PTHR33392:SF6">
    <property type="entry name" value="POLYISOPRENYL-TEICHOIC ACID--PEPTIDOGLYCAN TEICHOIC ACID TRANSFERASE TAGU"/>
    <property type="match status" value="1"/>
</dbReference>